<evidence type="ECO:0000313" key="2">
    <source>
        <dbReference type="Proteomes" id="UP000274909"/>
    </source>
</evidence>
<name>A0A3S0VIH5_9MICO</name>
<gene>
    <name evidence="1" type="ORF">ELQ94_01850</name>
</gene>
<dbReference type="Pfam" id="PF06224">
    <property type="entry name" value="AlkZ-like"/>
    <property type="match status" value="1"/>
</dbReference>
<dbReference type="RefSeq" id="WP_127046590.1">
    <property type="nucleotide sequence ID" value="NZ_RZGZ01000001.1"/>
</dbReference>
<dbReference type="OrthoDB" id="9148135at2"/>
<dbReference type="AlphaFoldDB" id="A0A3S0VIH5"/>
<keyword evidence="1" id="KW-0238">DNA-binding</keyword>
<comment type="caution">
    <text evidence="1">The sequence shown here is derived from an EMBL/GenBank/DDBJ whole genome shotgun (WGS) entry which is preliminary data.</text>
</comment>
<evidence type="ECO:0000313" key="1">
    <source>
        <dbReference type="EMBL" id="RUR03319.1"/>
    </source>
</evidence>
<proteinExistence type="predicted"/>
<dbReference type="EMBL" id="RZGZ01000001">
    <property type="protein sequence ID" value="RUR03319.1"/>
    <property type="molecule type" value="Genomic_DNA"/>
</dbReference>
<keyword evidence="2" id="KW-1185">Reference proteome</keyword>
<dbReference type="InterPro" id="IPR009351">
    <property type="entry name" value="AlkZ-like"/>
</dbReference>
<dbReference type="GO" id="GO:0003677">
    <property type="term" value="F:DNA binding"/>
    <property type="evidence" value="ECO:0007669"/>
    <property type="project" value="UniProtKB-KW"/>
</dbReference>
<reference evidence="1 2" key="1">
    <citation type="submission" date="2018-12" db="EMBL/GenBank/DDBJ databases">
        <authorList>
            <person name="Li F."/>
        </authorList>
    </citation>
    <scope>NUCLEOTIDE SEQUENCE [LARGE SCALE GENOMIC DNA]</scope>
    <source>
        <strain evidence="1 2">EGI 6500705</strain>
    </source>
</reference>
<accession>A0A3S0VIH5</accession>
<dbReference type="PANTHER" id="PTHR38479:SF2">
    <property type="entry name" value="WINGED HELIX DNA-BINDING DOMAIN-CONTAINING PROTEIN"/>
    <property type="match status" value="1"/>
</dbReference>
<dbReference type="PANTHER" id="PTHR38479">
    <property type="entry name" value="LMO0824 PROTEIN"/>
    <property type="match status" value="1"/>
</dbReference>
<protein>
    <submittedName>
        <fullName evidence="1">Winged helix DNA-binding domain-containing protein</fullName>
    </submittedName>
</protein>
<organism evidence="1 2">
    <name type="scientific">Labedella endophytica</name>
    <dbReference type="NCBI Taxonomy" id="1523160"/>
    <lineage>
        <taxon>Bacteria</taxon>
        <taxon>Bacillati</taxon>
        <taxon>Actinomycetota</taxon>
        <taxon>Actinomycetes</taxon>
        <taxon>Micrococcales</taxon>
        <taxon>Microbacteriaceae</taxon>
        <taxon>Labedella</taxon>
    </lineage>
</organism>
<sequence length="370" mass="39849">MERMTRAALASTYRERQHLHDRIDLEGLPIEDRVLSEVRHQIGMQSQAPLPPYTALWTRITGFEPLAASALVRSGALVRVVCMRSTIHLVRAEDAWSLRSLTAPVLEREFTSAIARRVPGVDVAAVVDRAAGVLDGADLPARDLGRDLASRFDGSAPADLVNLVRCHLPLVQRPPRGEWGATGGVVYARLDQHVPVHEVEPLEEVRSLVLRYLGAYGPATPADFAQWSGLRGAREVFASLGDAVVPVEVEGRTLVDRADAVRDGGERKAPTARLLAEFDAAVLSHADRARILPDPSVIASPNGLIPATFLVDGAVAGTWSLSIADGEAHASLHPAGTLSQRVQSALRRELRSLARTLHGARLTDTTLSPG</sequence>
<dbReference type="Proteomes" id="UP000274909">
    <property type="component" value="Unassembled WGS sequence"/>
</dbReference>